<evidence type="ECO:0000256" key="10">
    <source>
        <dbReference type="PIRNR" id="PIRNR017385"/>
    </source>
</evidence>
<comment type="catalytic activity">
    <reaction evidence="9 10">
        <text>4 Fe(II)-[cytochrome c] + O2 + 8 H(+)(in) = 4 Fe(III)-[cytochrome c] + 2 H2O + 4 H(+)(out)</text>
        <dbReference type="Rhea" id="RHEA:11436"/>
        <dbReference type="Rhea" id="RHEA-COMP:10350"/>
        <dbReference type="Rhea" id="RHEA-COMP:14399"/>
        <dbReference type="ChEBI" id="CHEBI:15377"/>
        <dbReference type="ChEBI" id="CHEBI:15378"/>
        <dbReference type="ChEBI" id="CHEBI:15379"/>
        <dbReference type="ChEBI" id="CHEBI:29033"/>
        <dbReference type="ChEBI" id="CHEBI:29034"/>
        <dbReference type="EC" id="7.1.1.9"/>
    </reaction>
</comment>
<comment type="similarity">
    <text evidence="3 10">Belongs to the cytochrome c oxidase bacterial subunit CtaF family.</text>
</comment>
<proteinExistence type="inferred from homology"/>
<feature type="transmembrane region" description="Helical" evidence="11">
    <location>
        <begin position="7"/>
        <end position="25"/>
    </location>
</feature>
<keyword evidence="7 11" id="KW-1133">Transmembrane helix</keyword>
<dbReference type="Pfam" id="PF12270">
    <property type="entry name" value="Cyt_c_ox_IV"/>
    <property type="match status" value="1"/>
</dbReference>
<dbReference type="Proteomes" id="UP000722989">
    <property type="component" value="Unassembled WGS sequence"/>
</dbReference>
<evidence type="ECO:0000256" key="8">
    <source>
        <dbReference type="ARBA" id="ARBA00023136"/>
    </source>
</evidence>
<feature type="transmembrane region" description="Helical" evidence="11">
    <location>
        <begin position="37"/>
        <end position="57"/>
    </location>
</feature>
<evidence type="ECO:0000256" key="5">
    <source>
        <dbReference type="ARBA" id="ARBA00022692"/>
    </source>
</evidence>
<gene>
    <name evidence="12" type="ORF">HC031_16090</name>
</gene>
<comment type="subunit">
    <text evidence="10">Associates with subunits I, II and III to form cytochrome c oxidase.</text>
</comment>
<feature type="transmembrane region" description="Helical" evidence="11">
    <location>
        <begin position="113"/>
        <end position="133"/>
    </location>
</feature>
<dbReference type="RefSeq" id="WP_167926130.1">
    <property type="nucleotide sequence ID" value="NZ_JAATVY010000010.1"/>
</dbReference>
<evidence type="ECO:0000313" key="13">
    <source>
        <dbReference type="Proteomes" id="UP000722989"/>
    </source>
</evidence>
<keyword evidence="6 10" id="KW-1278">Translocase</keyword>
<comment type="subcellular location">
    <subcellularLocation>
        <location evidence="2">Cell membrane</location>
        <topology evidence="2">Multi-pass membrane protein</topology>
    </subcellularLocation>
</comment>
<evidence type="ECO:0000256" key="2">
    <source>
        <dbReference type="ARBA" id="ARBA00004651"/>
    </source>
</evidence>
<evidence type="ECO:0000313" key="12">
    <source>
        <dbReference type="EMBL" id="NJC71221.1"/>
    </source>
</evidence>
<dbReference type="EMBL" id="JAATVY010000010">
    <property type="protein sequence ID" value="NJC71221.1"/>
    <property type="molecule type" value="Genomic_DNA"/>
</dbReference>
<reference evidence="12 13" key="1">
    <citation type="submission" date="2020-03" db="EMBL/GenBank/DDBJ databases">
        <title>WGS of the type strain of Planosporangium spp.</title>
        <authorList>
            <person name="Thawai C."/>
        </authorList>
    </citation>
    <scope>NUCLEOTIDE SEQUENCE [LARGE SCALE GENOMIC DNA]</scope>
    <source>
        <strain evidence="12 13">TBRC 5610</strain>
    </source>
</reference>
<comment type="caution">
    <text evidence="12">The sequence shown here is derived from an EMBL/GenBank/DDBJ whole genome shotgun (WGS) entry which is preliminary data.</text>
</comment>
<accession>A0ABX0XYS9</accession>
<evidence type="ECO:0000256" key="3">
    <source>
        <dbReference type="ARBA" id="ARBA00006870"/>
    </source>
</evidence>
<evidence type="ECO:0000256" key="6">
    <source>
        <dbReference type="ARBA" id="ARBA00022967"/>
    </source>
</evidence>
<dbReference type="PIRSF" id="PIRSF017385">
    <property type="entry name" value="CtaF"/>
    <property type="match status" value="1"/>
</dbReference>
<evidence type="ECO:0000256" key="1">
    <source>
        <dbReference type="ARBA" id="ARBA00002536"/>
    </source>
</evidence>
<keyword evidence="13" id="KW-1185">Reference proteome</keyword>
<keyword evidence="5 11" id="KW-0812">Transmembrane</keyword>
<dbReference type="EC" id="7.1.1.9" evidence="10"/>
<organism evidence="12 13">
    <name type="scientific">Planosporangium thailandense</name>
    <dbReference type="NCBI Taxonomy" id="765197"/>
    <lineage>
        <taxon>Bacteria</taxon>
        <taxon>Bacillati</taxon>
        <taxon>Actinomycetota</taxon>
        <taxon>Actinomycetes</taxon>
        <taxon>Micromonosporales</taxon>
        <taxon>Micromonosporaceae</taxon>
        <taxon>Planosporangium</taxon>
    </lineage>
</organism>
<dbReference type="InterPro" id="IPR021050">
    <property type="entry name" value="Cyt_c_oxidase_su4_actinobac"/>
</dbReference>
<evidence type="ECO:0000256" key="9">
    <source>
        <dbReference type="ARBA" id="ARBA00047816"/>
    </source>
</evidence>
<evidence type="ECO:0000256" key="7">
    <source>
        <dbReference type="ARBA" id="ARBA00022989"/>
    </source>
</evidence>
<protein>
    <recommendedName>
        <fullName evidence="10">Cytochrome c oxidase polypeptide 4</fullName>
        <ecNumber evidence="10">7.1.1.9</ecNumber>
    </recommendedName>
    <alternativeName>
        <fullName evidence="10">Cytochrome aa3 subunit 4</fullName>
    </alternativeName>
    <alternativeName>
        <fullName evidence="10">Cytochrome c oxidase polypeptide IV</fullName>
    </alternativeName>
</protein>
<sequence>MRTEAKVFGVIAAFLAVVAAGYGWWTWYTSGRVEAGGTTTLGLSAALCAMCGLYFAFVSRRIPLRPEDRGDADVVEGAGRLGFFAPASYWPFGIGVAAGAGALGIAYGQWWLLVVGLVALLGAAAGLVFEYYAGAPRAN</sequence>
<feature type="transmembrane region" description="Helical" evidence="11">
    <location>
        <begin position="89"/>
        <end position="107"/>
    </location>
</feature>
<comment type="function">
    <text evidence="1 10">Part of cytochrome c oxidase, its function is unknown.</text>
</comment>
<evidence type="ECO:0000256" key="4">
    <source>
        <dbReference type="ARBA" id="ARBA00022475"/>
    </source>
</evidence>
<keyword evidence="8 10" id="KW-0472">Membrane</keyword>
<keyword evidence="4 10" id="KW-1003">Cell membrane</keyword>
<name>A0ABX0XYS9_9ACTN</name>
<evidence type="ECO:0000256" key="11">
    <source>
        <dbReference type="SAM" id="Phobius"/>
    </source>
</evidence>